<evidence type="ECO:0000313" key="3">
    <source>
        <dbReference type="Proteomes" id="UP001597369"/>
    </source>
</evidence>
<name>A0ABW4WT26_9BACT</name>
<keyword evidence="1" id="KW-0175">Coiled coil</keyword>
<proteinExistence type="predicted"/>
<sequence length="108" mass="12860">MRQFTKEQIIQYLEGLQKRKKQLEFDIKGLKTREGTTFYLLTARYTTLLEKIKETTESLEQLAKESPIPFSFDKLPQIPIVKNSPTSPYWKFRAVNDFTFKMLLIKCY</sequence>
<dbReference type="Proteomes" id="UP001597369">
    <property type="component" value="Unassembled WGS sequence"/>
</dbReference>
<dbReference type="EMBL" id="JBHUHV010000002">
    <property type="protein sequence ID" value="MFD2065501.1"/>
    <property type="molecule type" value="Genomic_DNA"/>
</dbReference>
<dbReference type="RefSeq" id="WP_229959905.1">
    <property type="nucleotide sequence ID" value="NZ_JAJJWI010000006.1"/>
</dbReference>
<organism evidence="2 3">
    <name type="scientific">Pontibacter silvestris</name>
    <dbReference type="NCBI Taxonomy" id="2305183"/>
    <lineage>
        <taxon>Bacteria</taxon>
        <taxon>Pseudomonadati</taxon>
        <taxon>Bacteroidota</taxon>
        <taxon>Cytophagia</taxon>
        <taxon>Cytophagales</taxon>
        <taxon>Hymenobacteraceae</taxon>
        <taxon>Pontibacter</taxon>
    </lineage>
</organism>
<evidence type="ECO:0000313" key="2">
    <source>
        <dbReference type="EMBL" id="MFD2065501.1"/>
    </source>
</evidence>
<reference evidence="3" key="1">
    <citation type="journal article" date="2019" name="Int. J. Syst. Evol. Microbiol.">
        <title>The Global Catalogue of Microorganisms (GCM) 10K type strain sequencing project: providing services to taxonomists for standard genome sequencing and annotation.</title>
        <authorList>
            <consortium name="The Broad Institute Genomics Platform"/>
            <consortium name="The Broad Institute Genome Sequencing Center for Infectious Disease"/>
            <person name="Wu L."/>
            <person name="Ma J."/>
        </authorList>
    </citation>
    <scope>NUCLEOTIDE SEQUENCE [LARGE SCALE GENOMIC DNA]</scope>
    <source>
        <strain evidence="3">JCM 16545</strain>
    </source>
</reference>
<feature type="coiled-coil region" evidence="1">
    <location>
        <begin position="13"/>
        <end position="65"/>
    </location>
</feature>
<comment type="caution">
    <text evidence="2">The sequence shown here is derived from an EMBL/GenBank/DDBJ whole genome shotgun (WGS) entry which is preliminary data.</text>
</comment>
<keyword evidence="3" id="KW-1185">Reference proteome</keyword>
<gene>
    <name evidence="2" type="ORF">ACFSKU_01290</name>
</gene>
<protein>
    <submittedName>
        <fullName evidence="2">Uncharacterized protein</fullName>
    </submittedName>
</protein>
<accession>A0ABW4WT26</accession>
<evidence type="ECO:0000256" key="1">
    <source>
        <dbReference type="SAM" id="Coils"/>
    </source>
</evidence>